<reference evidence="7 8" key="1">
    <citation type="submission" date="2018-04" db="EMBL/GenBank/DDBJ databases">
        <title>Polynucleobacter sp. UK-Long2-W17 genome.</title>
        <authorList>
            <person name="Hahn M.W."/>
        </authorList>
    </citation>
    <scope>NUCLEOTIDE SEQUENCE [LARGE SCALE GENOMIC DNA]</scope>
    <source>
        <strain evidence="7 8">UK-Long2-W17</strain>
    </source>
</reference>
<comment type="subcellular location">
    <subcellularLocation>
        <location evidence="1">Cell membrane</location>
        <topology evidence="1">Multi-pass membrane protein</topology>
    </subcellularLocation>
</comment>
<dbReference type="PANTHER" id="PTHR40277:SF1">
    <property type="entry name" value="BLL5419 PROTEIN"/>
    <property type="match status" value="1"/>
</dbReference>
<evidence type="ECO:0000256" key="1">
    <source>
        <dbReference type="ARBA" id="ARBA00004651"/>
    </source>
</evidence>
<keyword evidence="3 6" id="KW-0812">Transmembrane</keyword>
<dbReference type="Pfam" id="PF03706">
    <property type="entry name" value="LPG_synthase_TM"/>
    <property type="match status" value="1"/>
</dbReference>
<feature type="transmembrane region" description="Helical" evidence="6">
    <location>
        <begin position="197"/>
        <end position="219"/>
    </location>
</feature>
<proteinExistence type="predicted"/>
<feature type="transmembrane region" description="Helical" evidence="6">
    <location>
        <begin position="326"/>
        <end position="348"/>
    </location>
</feature>
<feature type="transmembrane region" description="Helical" evidence="6">
    <location>
        <begin position="284"/>
        <end position="306"/>
    </location>
</feature>
<evidence type="ECO:0000256" key="2">
    <source>
        <dbReference type="ARBA" id="ARBA00022475"/>
    </source>
</evidence>
<evidence type="ECO:0000256" key="3">
    <source>
        <dbReference type="ARBA" id="ARBA00022692"/>
    </source>
</evidence>
<dbReference type="PANTHER" id="PTHR40277">
    <property type="entry name" value="BLL5419 PROTEIN"/>
    <property type="match status" value="1"/>
</dbReference>
<feature type="transmembrane region" description="Helical" evidence="6">
    <location>
        <begin position="94"/>
        <end position="111"/>
    </location>
</feature>
<feature type="transmembrane region" description="Helical" evidence="6">
    <location>
        <begin position="169"/>
        <end position="190"/>
    </location>
</feature>
<keyword evidence="8" id="KW-1185">Reference proteome</keyword>
<dbReference type="RefSeq" id="WP_173960578.1">
    <property type="nucleotide sequence ID" value="NZ_CBCSCC010000009.1"/>
</dbReference>
<accession>A0A6M9PN81</accession>
<evidence type="ECO:0000313" key="8">
    <source>
        <dbReference type="Proteomes" id="UP000501090"/>
    </source>
</evidence>
<organism evidence="7 8">
    <name type="scientific">Polynucleobacter arcticus</name>
    <dbReference type="NCBI Taxonomy" id="1743165"/>
    <lineage>
        <taxon>Bacteria</taxon>
        <taxon>Pseudomonadati</taxon>
        <taxon>Pseudomonadota</taxon>
        <taxon>Betaproteobacteria</taxon>
        <taxon>Burkholderiales</taxon>
        <taxon>Burkholderiaceae</taxon>
        <taxon>Polynucleobacter</taxon>
    </lineage>
</organism>
<evidence type="ECO:0000256" key="5">
    <source>
        <dbReference type="ARBA" id="ARBA00023136"/>
    </source>
</evidence>
<dbReference type="InterPro" id="IPR022791">
    <property type="entry name" value="L-PG_synthase/AglD"/>
</dbReference>
<protein>
    <submittedName>
        <fullName evidence="7">Lysylphosphatidylglycerol synthetase family protein</fullName>
    </submittedName>
</protein>
<evidence type="ECO:0000256" key="4">
    <source>
        <dbReference type="ARBA" id="ARBA00022989"/>
    </source>
</evidence>
<dbReference type="AlphaFoldDB" id="A0A6M9PN81"/>
<dbReference type="KEGG" id="pard:DN92_07110"/>
<keyword evidence="4 6" id="KW-1133">Transmembrane helix</keyword>
<dbReference type="GO" id="GO:0005886">
    <property type="term" value="C:plasma membrane"/>
    <property type="evidence" value="ECO:0007669"/>
    <property type="project" value="UniProtKB-SubCell"/>
</dbReference>
<keyword evidence="2" id="KW-1003">Cell membrane</keyword>
<evidence type="ECO:0000313" key="7">
    <source>
        <dbReference type="EMBL" id="QKM60818.1"/>
    </source>
</evidence>
<name>A0A6M9PN81_9BURK</name>
<dbReference type="EMBL" id="CP028940">
    <property type="protein sequence ID" value="QKM60818.1"/>
    <property type="molecule type" value="Genomic_DNA"/>
</dbReference>
<feature type="transmembrane region" description="Helical" evidence="6">
    <location>
        <begin position="60"/>
        <end position="82"/>
    </location>
</feature>
<dbReference type="Proteomes" id="UP000501090">
    <property type="component" value="Chromosome"/>
</dbReference>
<feature type="transmembrane region" description="Helical" evidence="6">
    <location>
        <begin position="251"/>
        <end position="272"/>
    </location>
</feature>
<gene>
    <name evidence="7" type="ORF">DN92_07110</name>
</gene>
<evidence type="ECO:0000256" key="6">
    <source>
        <dbReference type="SAM" id="Phobius"/>
    </source>
</evidence>
<keyword evidence="5 6" id="KW-0472">Membrane</keyword>
<sequence>MSSQPQATPKATTKATSGWKAILKRAWPTIRILLSIALLWKATSGIDWHALLDSEIQMQPWWFLAAGLTMLSAFICGGLRWGFLMRKVGFQGSLANFVALYFAGGLINQGLPSTLGGDSYRAITATHLNSSGKLTEEKALNEELHHSVDLGHATPKLRLSFSMVLVDRLLGLAGNNLLGGIGLILGGATLAAWGKDLGYAVTGIMIFAGIVIAVILAWGPACNLLQKLLDRFQMKHALPGIKLAFSWPMNVGQAVFAIGIHFLTILTLLFCLKAYGVDAPIEALMIGLPALSLLLMLPISISGWGLREATLSSVLALWGVNPSITVLASISYGAITVLSVLPGAYFLLKRK</sequence>